<sequence>MSTPSITLDDLRARDRRLDRRLATYGSPADLAVMIRTGLVAADYAALTLTGTPLEDWDPAVWAGHGLMQSGTTVRPTAWKPTWLDHYDTVAPDEAPSRRSMRRFDADVPADPFYQQTMKHAGAKTVGQRDAVRAAALAGSGDTVICILPTGSGKSDVVLTRALRNRPRQTVIVVPTVSLALDLERRVRKLVGDDRAQFAYFGAADQSTKHDIRAGIASGSQWLTIAAPEAACTTLAAPLIEAASSGSLDLIVVDEAHIVAEWGDAFRPAFQTFAGLRQRLLETAPVGRQPATVLLTGTLDTYGLTTLTRLFPGRQRLLICGQATRPEPAWWAAQCADESDKRNRLVEALRHLPRPALVYTTLHMSERSTNTRTALKWLTHAGFTAVTEIAGNPQPSTRQAAVRGLRLEGRPDKDLDIVVATSAFGLGIDIDDVRSVVHLCVPESVDRLYQEVGRSGRDGRAAASLVLWTTADMAVATEMARERLIGPDLAWSRWQGMRQGRWSGDDLTVDLRADHANVKYPASDTNIYWNVQTLAAMDRAGMIQRQWPLPAAVPADAGDDEVEAFFDTQRTAAVVKVQHSDLDDFDTFRTRFTASQRATRDAANAGLTAATGLINGVDECTNRYLARHYRLGDDQGNQFPVSVACGGCPHCRRTGTPPTPVPTYPTLWAGQLRTEAIDDLRHLATDGRMSVQINTPNDEALQTLVDRLLRRGITIVATATSEARQWRTRATGPWWRDDIHVWAGQLDTPWRVPTLLVIDSSVDDAVLMRALSRLAKQPLGVVLTAPDRRDPVNPKQFLHEAWTPSYEIEDVLRKI</sequence>
<keyword evidence="2" id="KW-0067">ATP-binding</keyword>
<evidence type="ECO:0000256" key="4">
    <source>
        <dbReference type="ARBA" id="ARBA00023235"/>
    </source>
</evidence>
<evidence type="ECO:0000256" key="2">
    <source>
        <dbReference type="ARBA" id="ARBA00022840"/>
    </source>
</evidence>
<evidence type="ECO:0000256" key="3">
    <source>
        <dbReference type="ARBA" id="ARBA00023125"/>
    </source>
</evidence>
<keyword evidence="4" id="KW-0413">Isomerase</keyword>
<comment type="caution">
    <text evidence="7">The sequence shown here is derived from an EMBL/GenBank/DDBJ whole genome shotgun (WGS) entry which is preliminary data.</text>
</comment>
<dbReference type="PANTHER" id="PTHR13710">
    <property type="entry name" value="DNA HELICASE RECQ FAMILY MEMBER"/>
    <property type="match status" value="1"/>
</dbReference>
<dbReference type="Gene3D" id="3.40.50.300">
    <property type="entry name" value="P-loop containing nucleotide triphosphate hydrolases"/>
    <property type="match status" value="2"/>
</dbReference>
<feature type="domain" description="Helicase ATP-binding" evidence="5">
    <location>
        <begin position="135"/>
        <end position="317"/>
    </location>
</feature>
<evidence type="ECO:0000313" key="8">
    <source>
        <dbReference type="Proteomes" id="UP001596548"/>
    </source>
</evidence>
<dbReference type="SUPFAM" id="SSF52540">
    <property type="entry name" value="P-loop containing nucleoside triphosphate hydrolases"/>
    <property type="match status" value="1"/>
</dbReference>
<feature type="domain" description="Helicase C-terminal" evidence="6">
    <location>
        <begin position="341"/>
        <end position="515"/>
    </location>
</feature>
<organism evidence="7 8">
    <name type="scientific">Paractinoplanes rhizophilus</name>
    <dbReference type="NCBI Taxonomy" id="1416877"/>
    <lineage>
        <taxon>Bacteria</taxon>
        <taxon>Bacillati</taxon>
        <taxon>Actinomycetota</taxon>
        <taxon>Actinomycetes</taxon>
        <taxon>Micromonosporales</taxon>
        <taxon>Micromonosporaceae</taxon>
        <taxon>Paractinoplanes</taxon>
    </lineage>
</organism>
<dbReference type="InterPro" id="IPR027417">
    <property type="entry name" value="P-loop_NTPase"/>
</dbReference>
<proteinExistence type="predicted"/>
<gene>
    <name evidence="7" type="primary">dpdF</name>
    <name evidence="7" type="ORF">ACFQS1_35235</name>
</gene>
<protein>
    <submittedName>
        <fullName evidence="7">Protein DpdF</fullName>
    </submittedName>
</protein>
<dbReference type="SMART" id="SM00487">
    <property type="entry name" value="DEXDc"/>
    <property type="match status" value="1"/>
</dbReference>
<dbReference type="SMART" id="SM00490">
    <property type="entry name" value="HELICc"/>
    <property type="match status" value="1"/>
</dbReference>
<dbReference type="RefSeq" id="WP_378976386.1">
    <property type="nucleotide sequence ID" value="NZ_JBHTBJ010000046.1"/>
</dbReference>
<evidence type="ECO:0000259" key="6">
    <source>
        <dbReference type="PROSITE" id="PS51194"/>
    </source>
</evidence>
<dbReference type="PROSITE" id="PS51192">
    <property type="entry name" value="HELICASE_ATP_BIND_1"/>
    <property type="match status" value="1"/>
</dbReference>
<dbReference type="InterPro" id="IPR014001">
    <property type="entry name" value="Helicase_ATP-bd"/>
</dbReference>
<dbReference type="Proteomes" id="UP001596548">
    <property type="component" value="Unassembled WGS sequence"/>
</dbReference>
<dbReference type="PANTHER" id="PTHR13710:SF153">
    <property type="entry name" value="RECQ-LIKE DNA HELICASE BLM"/>
    <property type="match status" value="1"/>
</dbReference>
<dbReference type="Pfam" id="PF00271">
    <property type="entry name" value="Helicase_C"/>
    <property type="match status" value="1"/>
</dbReference>
<keyword evidence="1" id="KW-0547">Nucleotide-binding</keyword>
<dbReference type="InterPro" id="IPR001650">
    <property type="entry name" value="Helicase_C-like"/>
</dbReference>
<dbReference type="NCBIfam" id="NF041063">
    <property type="entry name" value="DpdF"/>
    <property type="match status" value="1"/>
</dbReference>
<dbReference type="Pfam" id="PF00270">
    <property type="entry name" value="DEAD"/>
    <property type="match status" value="1"/>
</dbReference>
<keyword evidence="8" id="KW-1185">Reference proteome</keyword>
<reference evidence="8" key="1">
    <citation type="journal article" date="2019" name="Int. J. Syst. Evol. Microbiol.">
        <title>The Global Catalogue of Microorganisms (GCM) 10K type strain sequencing project: providing services to taxonomists for standard genome sequencing and annotation.</title>
        <authorList>
            <consortium name="The Broad Institute Genomics Platform"/>
            <consortium name="The Broad Institute Genome Sequencing Center for Infectious Disease"/>
            <person name="Wu L."/>
            <person name="Ma J."/>
        </authorList>
    </citation>
    <scope>NUCLEOTIDE SEQUENCE [LARGE SCALE GENOMIC DNA]</scope>
    <source>
        <strain evidence="8">XZYJT-10</strain>
    </source>
</reference>
<accession>A0ABW2I306</accession>
<dbReference type="EMBL" id="JBHTBJ010000046">
    <property type="protein sequence ID" value="MFC7279245.1"/>
    <property type="molecule type" value="Genomic_DNA"/>
</dbReference>
<evidence type="ECO:0000259" key="5">
    <source>
        <dbReference type="PROSITE" id="PS51192"/>
    </source>
</evidence>
<dbReference type="InterPro" id="IPR011545">
    <property type="entry name" value="DEAD/DEAH_box_helicase_dom"/>
</dbReference>
<name>A0ABW2I306_9ACTN</name>
<dbReference type="PROSITE" id="PS51194">
    <property type="entry name" value="HELICASE_CTER"/>
    <property type="match status" value="1"/>
</dbReference>
<keyword evidence="3" id="KW-0238">DNA-binding</keyword>
<evidence type="ECO:0000256" key="1">
    <source>
        <dbReference type="ARBA" id="ARBA00022741"/>
    </source>
</evidence>
<evidence type="ECO:0000313" key="7">
    <source>
        <dbReference type="EMBL" id="MFC7279245.1"/>
    </source>
</evidence>